<dbReference type="PANTHER" id="PTHR46796:SF13">
    <property type="entry name" value="HTH-TYPE TRANSCRIPTIONAL ACTIVATOR RHAS"/>
    <property type="match status" value="1"/>
</dbReference>
<dbReference type="RefSeq" id="WP_150272399.1">
    <property type="nucleotide sequence ID" value="NZ_CP029194.1"/>
</dbReference>
<dbReference type="InterPro" id="IPR032783">
    <property type="entry name" value="AraC_lig"/>
</dbReference>
<dbReference type="EMBL" id="CP029194">
    <property type="protein sequence ID" value="QES23454.1"/>
    <property type="molecule type" value="Genomic_DNA"/>
</dbReference>
<proteinExistence type="predicted"/>
<dbReference type="Pfam" id="PF12852">
    <property type="entry name" value="Cupin_6"/>
    <property type="match status" value="1"/>
</dbReference>
<evidence type="ECO:0000313" key="6">
    <source>
        <dbReference type="Proteomes" id="UP000324106"/>
    </source>
</evidence>
<protein>
    <submittedName>
        <fullName evidence="5">AraC family transcriptional regulator</fullName>
    </submittedName>
</protein>
<keyword evidence="1" id="KW-0805">Transcription regulation</keyword>
<evidence type="ECO:0000256" key="1">
    <source>
        <dbReference type="ARBA" id="ARBA00023015"/>
    </source>
</evidence>
<evidence type="ECO:0000259" key="4">
    <source>
        <dbReference type="PROSITE" id="PS01124"/>
    </source>
</evidence>
<keyword evidence="3" id="KW-0804">Transcription</keyword>
<dbReference type="InterPro" id="IPR050204">
    <property type="entry name" value="AraC_XylS_family_regulators"/>
</dbReference>
<sequence length="318" mass="34013">MDTLANLLDGVRARGAVFTRTVMSPQWSLRFASGAHLTLVAALNGRVWITPADGEPMELGSGDIAVLRGPAPYTVAEDPASPPGRVITSADYCARTARAVVVGEPALDPRTCGADEPGSALLISGAYEGRTGISDRLLDALPDVLVVPEADSDRTLLGLVAEEVRRDKPGQQAVLDRLLDLMLVSTLRAWFDRPKNHAPAWYRPTDDSVVASALRLMHDDPAHPWTVATLAAKVGASRSGLARSFARHVGEPPMTYLATWRVALAADLLRDTDDTVSSIAHKVGYSNTFALSVAFKRCRGITPTQHRAAVLHSRGLTA</sequence>
<dbReference type="InterPro" id="IPR018062">
    <property type="entry name" value="HTH_AraC-typ_CS"/>
</dbReference>
<dbReference type="PROSITE" id="PS00041">
    <property type="entry name" value="HTH_ARAC_FAMILY_1"/>
    <property type="match status" value="1"/>
</dbReference>
<dbReference type="PANTHER" id="PTHR46796">
    <property type="entry name" value="HTH-TYPE TRANSCRIPTIONAL ACTIVATOR RHAS-RELATED"/>
    <property type="match status" value="1"/>
</dbReference>
<evidence type="ECO:0000256" key="2">
    <source>
        <dbReference type="ARBA" id="ARBA00023125"/>
    </source>
</evidence>
<accession>A0A5P2AYW4</accession>
<name>A0A5P2AYW4_STRVZ</name>
<dbReference type="PROSITE" id="PS01124">
    <property type="entry name" value="HTH_ARAC_FAMILY_2"/>
    <property type="match status" value="1"/>
</dbReference>
<dbReference type="OrthoDB" id="241790at2"/>
<dbReference type="InterPro" id="IPR018060">
    <property type="entry name" value="HTH_AraC"/>
</dbReference>
<dbReference type="InterPro" id="IPR009057">
    <property type="entry name" value="Homeodomain-like_sf"/>
</dbReference>
<dbReference type="Gene3D" id="1.10.10.60">
    <property type="entry name" value="Homeodomain-like"/>
    <property type="match status" value="2"/>
</dbReference>
<feature type="domain" description="HTH araC/xylS-type" evidence="4">
    <location>
        <begin position="211"/>
        <end position="309"/>
    </location>
</feature>
<evidence type="ECO:0000313" key="5">
    <source>
        <dbReference type="EMBL" id="QES23454.1"/>
    </source>
</evidence>
<dbReference type="GO" id="GO:0043565">
    <property type="term" value="F:sequence-specific DNA binding"/>
    <property type="evidence" value="ECO:0007669"/>
    <property type="project" value="InterPro"/>
</dbReference>
<reference evidence="5 6" key="1">
    <citation type="submission" date="2018-05" db="EMBL/GenBank/DDBJ databases">
        <title>Streptomyces venezuelae.</title>
        <authorList>
            <person name="Kim W."/>
            <person name="Lee N."/>
            <person name="Cho B.-K."/>
        </authorList>
    </citation>
    <scope>NUCLEOTIDE SEQUENCE [LARGE SCALE GENOMIC DNA]</scope>
    <source>
        <strain evidence="5 6">ATCC 15068</strain>
    </source>
</reference>
<dbReference type="SUPFAM" id="SSF46689">
    <property type="entry name" value="Homeodomain-like"/>
    <property type="match status" value="2"/>
</dbReference>
<organism evidence="5 6">
    <name type="scientific">Streptomyces venezuelae</name>
    <dbReference type="NCBI Taxonomy" id="54571"/>
    <lineage>
        <taxon>Bacteria</taxon>
        <taxon>Bacillati</taxon>
        <taxon>Actinomycetota</taxon>
        <taxon>Actinomycetes</taxon>
        <taxon>Kitasatosporales</taxon>
        <taxon>Streptomycetaceae</taxon>
        <taxon>Streptomyces</taxon>
    </lineage>
</organism>
<evidence type="ECO:0000256" key="3">
    <source>
        <dbReference type="ARBA" id="ARBA00023163"/>
    </source>
</evidence>
<dbReference type="Pfam" id="PF12833">
    <property type="entry name" value="HTH_18"/>
    <property type="match status" value="1"/>
</dbReference>
<gene>
    <name evidence="5" type="ORF">DEJ46_33600</name>
</gene>
<dbReference type="AlphaFoldDB" id="A0A5P2AYW4"/>
<dbReference type="GO" id="GO:0003700">
    <property type="term" value="F:DNA-binding transcription factor activity"/>
    <property type="evidence" value="ECO:0007669"/>
    <property type="project" value="InterPro"/>
</dbReference>
<keyword evidence="2" id="KW-0238">DNA-binding</keyword>
<dbReference type="Proteomes" id="UP000324106">
    <property type="component" value="Chromosome"/>
</dbReference>
<dbReference type="SMART" id="SM00342">
    <property type="entry name" value="HTH_ARAC"/>
    <property type="match status" value="1"/>
</dbReference>